<evidence type="ECO:0000256" key="8">
    <source>
        <dbReference type="SAM" id="SignalP"/>
    </source>
</evidence>
<dbReference type="InterPro" id="IPR049142">
    <property type="entry name" value="MS_channel_1st"/>
</dbReference>
<feature type="transmembrane region" description="Helical" evidence="7">
    <location>
        <begin position="287"/>
        <end position="305"/>
    </location>
</feature>
<dbReference type="PANTHER" id="PTHR30460">
    <property type="entry name" value="MODERATE CONDUCTANCE MECHANOSENSITIVE CHANNEL YBIO"/>
    <property type="match status" value="1"/>
</dbReference>
<keyword evidence="4 7" id="KW-0812">Transmembrane</keyword>
<dbReference type="OrthoDB" id="9784565at2"/>
<feature type="transmembrane region" description="Helical" evidence="7">
    <location>
        <begin position="437"/>
        <end position="457"/>
    </location>
</feature>
<keyword evidence="3" id="KW-1003">Cell membrane</keyword>
<feature type="transmembrane region" description="Helical" evidence="7">
    <location>
        <begin position="347"/>
        <end position="372"/>
    </location>
</feature>
<evidence type="ECO:0000259" key="9">
    <source>
        <dbReference type="Pfam" id="PF00924"/>
    </source>
</evidence>
<name>A0A1M7Y3L2_9BACT</name>
<evidence type="ECO:0000256" key="7">
    <source>
        <dbReference type="SAM" id="Phobius"/>
    </source>
</evidence>
<evidence type="ECO:0000259" key="10">
    <source>
        <dbReference type="Pfam" id="PF21082"/>
    </source>
</evidence>
<dbReference type="RefSeq" id="WP_073612955.1">
    <property type="nucleotide sequence ID" value="NZ_FRFE01000006.1"/>
</dbReference>
<dbReference type="InterPro" id="IPR010920">
    <property type="entry name" value="LSM_dom_sf"/>
</dbReference>
<dbReference type="FunFam" id="2.30.30.60:FF:000001">
    <property type="entry name" value="MscS Mechanosensitive ion channel"/>
    <property type="match status" value="1"/>
</dbReference>
<evidence type="ECO:0000259" key="11">
    <source>
        <dbReference type="Pfam" id="PF21088"/>
    </source>
</evidence>
<keyword evidence="14" id="KW-1185">Reference proteome</keyword>
<dbReference type="Pfam" id="PF21082">
    <property type="entry name" value="MS_channel_3rd"/>
    <property type="match status" value="1"/>
</dbReference>
<evidence type="ECO:0000256" key="6">
    <source>
        <dbReference type="ARBA" id="ARBA00023136"/>
    </source>
</evidence>
<keyword evidence="8" id="KW-0732">Signal</keyword>
<dbReference type="PANTHER" id="PTHR30460:SF0">
    <property type="entry name" value="MODERATE CONDUCTANCE MECHANOSENSITIVE CHANNEL YBIO"/>
    <property type="match status" value="1"/>
</dbReference>
<dbReference type="Proteomes" id="UP000184603">
    <property type="component" value="Unassembled WGS sequence"/>
</dbReference>
<evidence type="ECO:0000256" key="1">
    <source>
        <dbReference type="ARBA" id="ARBA00004651"/>
    </source>
</evidence>
<dbReference type="InterPro" id="IPR023408">
    <property type="entry name" value="MscS_beta-dom_sf"/>
</dbReference>
<dbReference type="InterPro" id="IPR011066">
    <property type="entry name" value="MscS_channel_C_sf"/>
</dbReference>
<protein>
    <submittedName>
        <fullName evidence="13">Small conductance mechanosensitive channel</fullName>
    </submittedName>
</protein>
<dbReference type="Gene3D" id="2.30.30.60">
    <property type="match status" value="1"/>
</dbReference>
<dbReference type="SUPFAM" id="SSF82861">
    <property type="entry name" value="Mechanosensitive channel protein MscS (YggB), transmembrane region"/>
    <property type="match status" value="1"/>
</dbReference>
<evidence type="ECO:0000256" key="5">
    <source>
        <dbReference type="ARBA" id="ARBA00022989"/>
    </source>
</evidence>
<feature type="domain" description="Moderate conductance mechanosensitive channel YbiO-like transmembrane helix 1" evidence="12">
    <location>
        <begin position="385"/>
        <end position="461"/>
    </location>
</feature>
<proteinExistence type="inferred from homology"/>
<evidence type="ECO:0000256" key="2">
    <source>
        <dbReference type="ARBA" id="ARBA00008017"/>
    </source>
</evidence>
<dbReference type="Gene3D" id="3.30.70.100">
    <property type="match status" value="1"/>
</dbReference>
<dbReference type="SUPFAM" id="SSF82689">
    <property type="entry name" value="Mechanosensitive channel protein MscS (YggB), C-terminal domain"/>
    <property type="match status" value="1"/>
</dbReference>
<evidence type="ECO:0000256" key="4">
    <source>
        <dbReference type="ARBA" id="ARBA00022692"/>
    </source>
</evidence>
<dbReference type="EMBL" id="FRFE01000006">
    <property type="protein sequence ID" value="SHO46786.1"/>
    <property type="molecule type" value="Genomic_DNA"/>
</dbReference>
<feature type="transmembrane region" description="Helical" evidence="7">
    <location>
        <begin position="469"/>
        <end position="488"/>
    </location>
</feature>
<dbReference type="InterPro" id="IPR057485">
    <property type="entry name" value="YbiO-like_TM1"/>
</dbReference>
<evidence type="ECO:0000259" key="12">
    <source>
        <dbReference type="Pfam" id="PF25392"/>
    </source>
</evidence>
<dbReference type="Pfam" id="PF21088">
    <property type="entry name" value="MS_channel_1st"/>
    <property type="match status" value="1"/>
</dbReference>
<feature type="transmembrane region" description="Helical" evidence="7">
    <location>
        <begin position="261"/>
        <end position="281"/>
    </location>
</feature>
<feature type="transmembrane region" description="Helical" evidence="7">
    <location>
        <begin position="378"/>
        <end position="402"/>
    </location>
</feature>
<dbReference type="InterPro" id="IPR006685">
    <property type="entry name" value="MscS_channel_2nd"/>
</dbReference>
<dbReference type="STRING" id="1121416.SAMN02745220_01638"/>
<feature type="domain" description="Mechanosensitive ion channel transmembrane helices 2/3" evidence="11">
    <location>
        <begin position="523"/>
        <end position="564"/>
    </location>
</feature>
<dbReference type="Gene3D" id="1.10.287.1260">
    <property type="match status" value="2"/>
</dbReference>
<dbReference type="Pfam" id="PF00924">
    <property type="entry name" value="MS_channel_2nd"/>
    <property type="match status" value="1"/>
</dbReference>
<reference evidence="13 14" key="1">
    <citation type="submission" date="2016-12" db="EMBL/GenBank/DDBJ databases">
        <authorList>
            <person name="Song W.-J."/>
            <person name="Kurnit D.M."/>
        </authorList>
    </citation>
    <scope>NUCLEOTIDE SEQUENCE [LARGE SCALE GENOMIC DNA]</scope>
    <source>
        <strain evidence="13 14">DSM 18488</strain>
    </source>
</reference>
<dbReference type="GO" id="GO:0008381">
    <property type="term" value="F:mechanosensitive monoatomic ion channel activity"/>
    <property type="evidence" value="ECO:0007669"/>
    <property type="project" value="InterPro"/>
</dbReference>
<feature type="transmembrane region" description="Helical" evidence="7">
    <location>
        <begin position="520"/>
        <end position="539"/>
    </location>
</feature>
<feature type="transmembrane region" description="Helical" evidence="7">
    <location>
        <begin position="176"/>
        <end position="199"/>
    </location>
</feature>
<feature type="transmembrane region" description="Helical" evidence="7">
    <location>
        <begin position="134"/>
        <end position="156"/>
    </location>
</feature>
<accession>A0A1M7Y3L2</accession>
<gene>
    <name evidence="13" type="ORF">SAMN02745220_01638</name>
</gene>
<sequence length="756" mass="82959">MLSSAAQSFRLFLLITFLMVTFSGQTLAAEKGQAESAPSKDEINKVIRILEDPAQRDALLKTLKVMAHAEQDAVANNQLKSVAAQMLSDISEKVDDVTESIVDVAGTINEVPTVAAWVKSEMVTPKSRQMWTDVGFNLILTLGLGYLAFYLVRLALSRLRRAVAERENRNILAHSLGLLFLLIIELLPIIAYGIAAYLTLGVISPREKTRLVALAWVNAFIISHSIIALFHVLFVPQMPKLRLLKLTDESATYLIIWVKRLTYSIIYGYFALQAALLLGLPSAPYDALLRLLGLLVTLLLLVMIMQNREAVAGYVAQLTLEKKTGTDETAESGADHVSSGKLRAHGILARIATVWHLLATLYVILLYGVWALRIPGGFFFLFKSTSLTVVTLIVMRIVLSLLNTLFHRGFRISDELKRQFPGLEKRANQYISTLHKVLRIGCYIFGLIVIMQAWGINTFDWLTSEPGKIIGSTITSVAGILLTTFVIWEIANSLIESNLTPRATANGLEINPRTVTLLTVARKALAIVLTVVSSLMVLAQLGINIAPLLAGAGVLGLAIGFGSQKLVQDVITGIFILLEDQMAVGDVVDLGGLAGVVEAVSIRTVKLRDVSGTVHTIPFSAISTVSNKTKDYSFYVMDIGIGYRENVDEVMEVLRGIGADLQNDPEYGLKILEPLDILGVDSFADSAVVIKARIKTIPTKQWWVGREFNRRMKHKFDELDIEIPFPHQTIYFGVDKEGNAPSGKLAIQAETGNPGV</sequence>
<comment type="subcellular location">
    <subcellularLocation>
        <location evidence="1">Cell membrane</location>
        <topology evidence="1">Multi-pass membrane protein</topology>
    </subcellularLocation>
</comment>
<feature type="transmembrane region" description="Helical" evidence="7">
    <location>
        <begin position="211"/>
        <end position="235"/>
    </location>
</feature>
<keyword evidence="6 7" id="KW-0472">Membrane</keyword>
<feature type="domain" description="Mechanosensitive ion channel MscS C-terminal" evidence="10">
    <location>
        <begin position="636"/>
        <end position="723"/>
    </location>
</feature>
<evidence type="ECO:0000256" key="3">
    <source>
        <dbReference type="ARBA" id="ARBA00022475"/>
    </source>
</evidence>
<keyword evidence="5 7" id="KW-1133">Transmembrane helix</keyword>
<evidence type="ECO:0000313" key="14">
    <source>
        <dbReference type="Proteomes" id="UP000184603"/>
    </source>
</evidence>
<dbReference type="Pfam" id="PF25392">
    <property type="entry name" value="MS_channel_TM1"/>
    <property type="match status" value="1"/>
</dbReference>
<dbReference type="InterPro" id="IPR045276">
    <property type="entry name" value="YbiO_bact"/>
</dbReference>
<comment type="similarity">
    <text evidence="2">Belongs to the MscS (TC 1.A.23) family.</text>
</comment>
<evidence type="ECO:0000313" key="13">
    <source>
        <dbReference type="EMBL" id="SHO46786.1"/>
    </source>
</evidence>
<dbReference type="InterPro" id="IPR011014">
    <property type="entry name" value="MscS_channel_TM-2"/>
</dbReference>
<feature type="signal peptide" evidence="8">
    <location>
        <begin position="1"/>
        <end position="28"/>
    </location>
</feature>
<dbReference type="GO" id="GO:0005886">
    <property type="term" value="C:plasma membrane"/>
    <property type="evidence" value="ECO:0007669"/>
    <property type="project" value="UniProtKB-SubCell"/>
</dbReference>
<dbReference type="SUPFAM" id="SSF50182">
    <property type="entry name" value="Sm-like ribonucleoproteins"/>
    <property type="match status" value="1"/>
</dbReference>
<feature type="chain" id="PRO_5012003194" evidence="8">
    <location>
        <begin position="29"/>
        <end position="756"/>
    </location>
</feature>
<dbReference type="AlphaFoldDB" id="A0A1M7Y3L2"/>
<organism evidence="13 14">
    <name type="scientific">Desulfopila aestuarii DSM 18488</name>
    <dbReference type="NCBI Taxonomy" id="1121416"/>
    <lineage>
        <taxon>Bacteria</taxon>
        <taxon>Pseudomonadati</taxon>
        <taxon>Thermodesulfobacteriota</taxon>
        <taxon>Desulfobulbia</taxon>
        <taxon>Desulfobulbales</taxon>
        <taxon>Desulfocapsaceae</taxon>
        <taxon>Desulfopila</taxon>
    </lineage>
</organism>
<dbReference type="InterPro" id="IPR049278">
    <property type="entry name" value="MS_channel_C"/>
</dbReference>
<feature type="domain" description="Mechanosensitive ion channel MscS" evidence="9">
    <location>
        <begin position="566"/>
        <end position="628"/>
    </location>
</feature>